<gene>
    <name evidence="2" type="ORF">HRQ87_16855</name>
</gene>
<sequence length="228" mass="24393">MADYSIYVLDEADISLTGGAILDGVIQGNGSHLVGEFLTLNNNGWNQINISDGAGSDEDFADNDGSQRLDGGQTIDGTLYADGTRVEAEYSFIVEDPDGNQYTVVAFNVVDSSPPYATIEGLAFIGDVGGFLPVGVPLEVISAAEGPSFPAPDFATPPCFVRGTRIRTKTGYKRVETLSVGDEVLTQSQEFQKVMWIGSVKRRAHGHMAPVLFRKGSIGNTRDLRVSP</sequence>
<dbReference type="Pfam" id="PF13403">
    <property type="entry name" value="Hint_2"/>
    <property type="match status" value="1"/>
</dbReference>
<dbReference type="InterPro" id="IPR036844">
    <property type="entry name" value="Hint_dom_sf"/>
</dbReference>
<feature type="domain" description="Hedgehog/Intein (Hint)" evidence="1">
    <location>
        <begin position="158"/>
        <end position="228"/>
    </location>
</feature>
<dbReference type="Proteomes" id="UP000777935">
    <property type="component" value="Unassembled WGS sequence"/>
</dbReference>
<keyword evidence="3" id="KW-1185">Reference proteome</keyword>
<dbReference type="Gene3D" id="2.170.16.10">
    <property type="entry name" value="Hedgehog/Intein (Hint) domain"/>
    <property type="match status" value="1"/>
</dbReference>
<evidence type="ECO:0000313" key="3">
    <source>
        <dbReference type="Proteomes" id="UP000777935"/>
    </source>
</evidence>
<evidence type="ECO:0000313" key="2">
    <source>
        <dbReference type="EMBL" id="NSX56462.1"/>
    </source>
</evidence>
<accession>A0ABX2IU76</accession>
<organism evidence="2 3">
    <name type="scientific">Parasulfitobacter algicola</name>
    <dbReference type="NCBI Taxonomy" id="2614809"/>
    <lineage>
        <taxon>Bacteria</taxon>
        <taxon>Pseudomonadati</taxon>
        <taxon>Pseudomonadota</taxon>
        <taxon>Alphaproteobacteria</taxon>
        <taxon>Rhodobacterales</taxon>
        <taxon>Roseobacteraceae</taxon>
        <taxon>Parasulfitobacter</taxon>
    </lineage>
</organism>
<comment type="caution">
    <text evidence="2">The sequence shown here is derived from an EMBL/GenBank/DDBJ whole genome shotgun (WGS) entry which is preliminary data.</text>
</comment>
<proteinExistence type="predicted"/>
<dbReference type="SUPFAM" id="SSF51294">
    <property type="entry name" value="Hedgehog/intein (Hint) domain"/>
    <property type="match status" value="1"/>
</dbReference>
<dbReference type="InterPro" id="IPR028992">
    <property type="entry name" value="Hedgehog/Intein_dom"/>
</dbReference>
<evidence type="ECO:0000259" key="1">
    <source>
        <dbReference type="Pfam" id="PF13403"/>
    </source>
</evidence>
<protein>
    <submittedName>
        <fullName evidence="2">Hint domain-containing protein</fullName>
    </submittedName>
</protein>
<dbReference type="EMBL" id="JABUFE010000013">
    <property type="protein sequence ID" value="NSX56462.1"/>
    <property type="molecule type" value="Genomic_DNA"/>
</dbReference>
<reference evidence="2 3" key="1">
    <citation type="submission" date="2020-06" db="EMBL/GenBank/DDBJ databases">
        <title>Sulfitobacter algicola sp. nov., isolated from green algae.</title>
        <authorList>
            <person name="Wang C."/>
        </authorList>
    </citation>
    <scope>NUCLEOTIDE SEQUENCE [LARGE SCALE GENOMIC DNA]</scope>
    <source>
        <strain evidence="2 3">1151</strain>
    </source>
</reference>
<name>A0ABX2IU76_9RHOB</name>